<dbReference type="InterPro" id="IPR014032">
    <property type="entry name" value="Peptidase_A24A_bac"/>
</dbReference>
<evidence type="ECO:0000256" key="9">
    <source>
        <dbReference type="RuleBase" id="RU003794"/>
    </source>
</evidence>
<proteinExistence type="inferred from homology"/>
<dbReference type="AlphaFoldDB" id="Q9ABP2"/>
<comment type="subcellular location">
    <subcellularLocation>
        <location evidence="1">Cell inner membrane</location>
        <topology evidence="1">Multi-pass membrane protein</topology>
    </subcellularLocation>
    <subcellularLocation>
        <location evidence="9">Cell membrane</location>
        <topology evidence="9">Multi-pass membrane protein</topology>
    </subcellularLocation>
</comment>
<dbReference type="EnsemblBacteria" id="AAK22171">
    <property type="protein sequence ID" value="AAK22171"/>
    <property type="gene ID" value="CC_0184"/>
</dbReference>
<comment type="catalytic activity">
    <reaction evidence="9">
        <text>Typically cleaves a -Gly-|-Phe- bond to release an N-terminal, basic peptide of 5-8 residues from type IV prepilin, and then N-methylates the new N-terminal amino group, the methyl donor being S-adenosyl-L-methionine.</text>
        <dbReference type="EC" id="3.4.23.43"/>
    </reaction>
</comment>
<keyword evidence="9" id="KW-0378">Hydrolase</keyword>
<dbReference type="EC" id="3.4.23.43" evidence="9"/>
<evidence type="ECO:0000256" key="4">
    <source>
        <dbReference type="ARBA" id="ARBA00022519"/>
    </source>
</evidence>
<evidence type="ECO:0000256" key="10">
    <source>
        <dbReference type="SAM" id="Phobius"/>
    </source>
</evidence>
<keyword evidence="3" id="KW-1003">Cell membrane</keyword>
<keyword evidence="9" id="KW-0808">Transferase</keyword>
<sequence length="269" mass="28843">MGRLWAKAPPTPHEPLLTIDHLWAVSALILAPFVGSFIGLLTLRLPADRPWAMSRSACDTCKRRLGVVDLVPLVSFLVLRGRCRTCGTAIPRRYPLLEGGCLVIALWSVLAFSGGMILLTALMGWSLLLIATIDTEHLWLPDRLTLPFGALGVIATLAIGEVPVWTPLVGAAVGFGGLALIAWLYKTVRGFDGMGGGDPRLLGAIGAWVGWQGLPSVLVWACVAGLSVAIAQTLVRRRFSGDQQLPFGAFLAIGAWLTWLWGPLHALLT</sequence>
<feature type="transmembrane region" description="Helical" evidence="10">
    <location>
        <begin position="144"/>
        <end position="160"/>
    </location>
</feature>
<dbReference type="GO" id="GO:0032259">
    <property type="term" value="P:methylation"/>
    <property type="evidence" value="ECO:0007669"/>
    <property type="project" value="UniProtKB-KW"/>
</dbReference>
<evidence type="ECO:0000259" key="12">
    <source>
        <dbReference type="Pfam" id="PF06750"/>
    </source>
</evidence>
<dbReference type="Proteomes" id="UP000001816">
    <property type="component" value="Chromosome"/>
</dbReference>
<feature type="transmembrane region" description="Helical" evidence="10">
    <location>
        <begin position="102"/>
        <end position="132"/>
    </location>
</feature>
<dbReference type="GO" id="GO:0005886">
    <property type="term" value="C:plasma membrane"/>
    <property type="evidence" value="ECO:0007669"/>
    <property type="project" value="UniProtKB-SubCell"/>
</dbReference>
<dbReference type="BioCyc" id="CAULO:CC0184-MONOMER"/>
<evidence type="ECO:0000313" key="14">
    <source>
        <dbReference type="Proteomes" id="UP000001816"/>
    </source>
</evidence>
<evidence type="ECO:0000256" key="6">
    <source>
        <dbReference type="ARBA" id="ARBA00022989"/>
    </source>
</evidence>
<gene>
    <name evidence="13" type="ordered locus">CC_0184</name>
</gene>
<keyword evidence="14" id="KW-1185">Reference proteome</keyword>
<dbReference type="InterPro" id="IPR050882">
    <property type="entry name" value="Prepilin_peptidase/N-MTase"/>
</dbReference>
<dbReference type="Pfam" id="PF01478">
    <property type="entry name" value="Peptidase_A24"/>
    <property type="match status" value="1"/>
</dbReference>
<reference evidence="13 14" key="1">
    <citation type="journal article" date="2001" name="Proc. Natl. Acad. Sci. U.S.A.">
        <title>Complete genome sequence of Caulobacter crescentus.</title>
        <authorList>
            <person name="Nierman W.C."/>
            <person name="Feldblyum T.V."/>
            <person name="Laub M.T."/>
            <person name="Paulsen I.T."/>
            <person name="Nelson K.E."/>
            <person name="Eisen J.A."/>
            <person name="Heidelberg J.F."/>
            <person name="Alley M.R."/>
            <person name="Ohta N."/>
            <person name="Maddock J.R."/>
            <person name="Potocka I."/>
            <person name="Nelson W.C."/>
            <person name="Newton A."/>
            <person name="Stephens C."/>
            <person name="Phadke N.D."/>
            <person name="Ely B."/>
            <person name="DeBoy R.T."/>
            <person name="Dodson R.J."/>
            <person name="Durkin A.S."/>
            <person name="Gwinn M.L."/>
            <person name="Haft D.H."/>
            <person name="Kolonay J.F."/>
            <person name="Smit J."/>
            <person name="Craven M.B."/>
            <person name="Khouri H."/>
            <person name="Shetty J."/>
            <person name="Berry K."/>
            <person name="Utterback T."/>
            <person name="Tran K."/>
            <person name="Wolf A."/>
            <person name="Vamathevan J."/>
            <person name="Ermolaeva M."/>
            <person name="White O."/>
            <person name="Salzberg S.L."/>
            <person name="Venter J.C."/>
            <person name="Shapiro L."/>
            <person name="Fraser C.M."/>
        </authorList>
    </citation>
    <scope>NUCLEOTIDE SEQUENCE [LARGE SCALE GENOMIC DNA]</scope>
    <source>
        <strain evidence="14">ATCC 19089 / CB15</strain>
    </source>
</reference>
<dbReference type="GO" id="GO:0008168">
    <property type="term" value="F:methyltransferase activity"/>
    <property type="evidence" value="ECO:0007669"/>
    <property type="project" value="UniProtKB-KW"/>
</dbReference>
<dbReference type="PANTHER" id="PTHR30487:SF0">
    <property type="entry name" value="PREPILIN LEADER PEPTIDASE_N-METHYLTRANSFERASE-RELATED"/>
    <property type="match status" value="1"/>
</dbReference>
<evidence type="ECO:0000256" key="2">
    <source>
        <dbReference type="ARBA" id="ARBA00005801"/>
    </source>
</evidence>
<dbReference type="EMBL" id="AE005673">
    <property type="protein sequence ID" value="AAK22171.1"/>
    <property type="molecule type" value="Genomic_DNA"/>
</dbReference>
<feature type="domain" description="Prepilin peptidase A24 N-terminal" evidence="12">
    <location>
        <begin position="30"/>
        <end position="111"/>
    </location>
</feature>
<keyword evidence="9" id="KW-0489">Methyltransferase</keyword>
<evidence type="ECO:0000256" key="3">
    <source>
        <dbReference type="ARBA" id="ARBA00022475"/>
    </source>
</evidence>
<dbReference type="PIR" id="G87271">
    <property type="entry name" value="G87271"/>
</dbReference>
<keyword evidence="5 9" id="KW-0812">Transmembrane</keyword>
<dbReference type="PATRIC" id="fig|190650.5.peg.181"/>
<keyword evidence="4" id="KW-0997">Cell inner membrane</keyword>
<dbReference type="Pfam" id="PF06750">
    <property type="entry name" value="A24_N_bact"/>
    <property type="match status" value="1"/>
</dbReference>
<comment type="function">
    <text evidence="9">Plays an essential role in type IV pili and type II pseudopili formation by proteolytically removing the leader sequence from substrate proteins and subsequently monomethylating the alpha-amino group of the newly exposed N-terminal phenylalanine.</text>
</comment>
<feature type="transmembrane region" description="Helical" evidence="10">
    <location>
        <begin position="22"/>
        <end position="43"/>
    </location>
</feature>
<dbReference type="PANTHER" id="PTHR30487">
    <property type="entry name" value="TYPE 4 PREPILIN-LIKE PROTEINS LEADER PEPTIDE-PROCESSING ENZYME"/>
    <property type="match status" value="1"/>
</dbReference>
<evidence type="ECO:0000256" key="7">
    <source>
        <dbReference type="ARBA" id="ARBA00023136"/>
    </source>
</evidence>
<dbReference type="EC" id="2.1.1.-" evidence="9"/>
<dbReference type="InterPro" id="IPR000045">
    <property type="entry name" value="Prepilin_IV_endopep_pep"/>
</dbReference>
<evidence type="ECO:0000256" key="5">
    <source>
        <dbReference type="ARBA" id="ARBA00022692"/>
    </source>
</evidence>
<feature type="domain" description="Prepilin type IV endopeptidase peptidase" evidence="11">
    <location>
        <begin position="122"/>
        <end position="230"/>
    </location>
</feature>
<dbReference type="HOGENOM" id="CLU_057101_0_0_5"/>
<evidence type="ECO:0000256" key="1">
    <source>
        <dbReference type="ARBA" id="ARBA00004429"/>
    </source>
</evidence>
<dbReference type="Gene3D" id="1.20.120.1220">
    <property type="match status" value="1"/>
</dbReference>
<dbReference type="eggNOG" id="COG1989">
    <property type="taxonomic scope" value="Bacteria"/>
</dbReference>
<organism evidence="13 14">
    <name type="scientific">Caulobacter vibrioides (strain ATCC 19089 / CIP 103742 / CB 15)</name>
    <name type="common">Caulobacter crescentus</name>
    <dbReference type="NCBI Taxonomy" id="190650"/>
    <lineage>
        <taxon>Bacteria</taxon>
        <taxon>Pseudomonadati</taxon>
        <taxon>Pseudomonadota</taxon>
        <taxon>Alphaproteobacteria</taxon>
        <taxon>Caulobacterales</taxon>
        <taxon>Caulobacteraceae</taxon>
        <taxon>Caulobacter</taxon>
    </lineage>
</organism>
<comment type="similarity">
    <text evidence="2 8">Belongs to the peptidase A24 family.</text>
</comment>
<accession>Q9ABP2</accession>
<feature type="transmembrane region" description="Helical" evidence="10">
    <location>
        <begin position="167"/>
        <end position="185"/>
    </location>
</feature>
<keyword evidence="9" id="KW-0511">Multifunctional enzyme</keyword>
<dbReference type="GO" id="GO:0004190">
    <property type="term" value="F:aspartic-type endopeptidase activity"/>
    <property type="evidence" value="ECO:0007669"/>
    <property type="project" value="UniProtKB-EC"/>
</dbReference>
<protein>
    <recommendedName>
        <fullName evidence="9">Prepilin leader peptidase/N-methyltransferase</fullName>
        <ecNumber evidence="9">2.1.1.-</ecNumber>
        <ecNumber evidence="9">3.4.23.43</ecNumber>
    </recommendedName>
</protein>
<dbReference type="STRING" id="190650.CC_0184"/>
<keyword evidence="7 10" id="KW-0472">Membrane</keyword>
<keyword evidence="9" id="KW-0645">Protease</keyword>
<feature type="transmembrane region" description="Helical" evidence="10">
    <location>
        <begin position="247"/>
        <end position="268"/>
    </location>
</feature>
<name>Q9ABP2_CAUVC</name>
<evidence type="ECO:0000313" key="13">
    <source>
        <dbReference type="EMBL" id="AAK22171.1"/>
    </source>
</evidence>
<evidence type="ECO:0000256" key="8">
    <source>
        <dbReference type="RuleBase" id="RU003793"/>
    </source>
</evidence>
<evidence type="ECO:0000259" key="11">
    <source>
        <dbReference type="Pfam" id="PF01478"/>
    </source>
</evidence>
<dbReference type="InterPro" id="IPR010627">
    <property type="entry name" value="Prepilin_pept_A24_N"/>
</dbReference>
<dbReference type="PRINTS" id="PR00864">
    <property type="entry name" value="PREPILNPTASE"/>
</dbReference>
<dbReference type="KEGG" id="ccr:CC_0184"/>
<keyword evidence="6 10" id="KW-1133">Transmembrane helix</keyword>
<dbReference type="GO" id="GO:0006465">
    <property type="term" value="P:signal peptide processing"/>
    <property type="evidence" value="ECO:0007669"/>
    <property type="project" value="TreeGrafter"/>
</dbReference>